<proteinExistence type="predicted"/>
<feature type="chain" id="PRO_5039019531" evidence="1">
    <location>
        <begin position="20"/>
        <end position="151"/>
    </location>
</feature>
<evidence type="ECO:0000256" key="1">
    <source>
        <dbReference type="SAM" id="SignalP"/>
    </source>
</evidence>
<dbReference type="EMBL" id="DXCV01000035">
    <property type="protein sequence ID" value="HIY87994.1"/>
    <property type="molecule type" value="Genomic_DNA"/>
</dbReference>
<accession>A0A9D1ZI63</accession>
<dbReference type="Pfam" id="PF13648">
    <property type="entry name" value="Lipocalin_4"/>
    <property type="match status" value="1"/>
</dbReference>
<reference evidence="3" key="2">
    <citation type="submission" date="2021-04" db="EMBL/GenBank/DDBJ databases">
        <authorList>
            <person name="Gilroy R."/>
        </authorList>
    </citation>
    <scope>NUCLEOTIDE SEQUENCE</scope>
    <source>
        <strain evidence="3">Gambia2-208</strain>
    </source>
</reference>
<feature type="signal peptide" evidence="1">
    <location>
        <begin position="1"/>
        <end position="19"/>
    </location>
</feature>
<name>A0A9D1ZI63_9BACE</name>
<evidence type="ECO:0000313" key="4">
    <source>
        <dbReference type="Proteomes" id="UP000886851"/>
    </source>
</evidence>
<dbReference type="AlphaFoldDB" id="A0A9D1ZI63"/>
<feature type="domain" description="Lipocalin-like" evidence="2">
    <location>
        <begin position="36"/>
        <end position="124"/>
    </location>
</feature>
<dbReference type="InterPro" id="IPR024311">
    <property type="entry name" value="Lipocalin-like"/>
</dbReference>
<organism evidence="3 4">
    <name type="scientific">Candidatus Bacteroides pullicola</name>
    <dbReference type="NCBI Taxonomy" id="2838475"/>
    <lineage>
        <taxon>Bacteria</taxon>
        <taxon>Pseudomonadati</taxon>
        <taxon>Bacteroidota</taxon>
        <taxon>Bacteroidia</taxon>
        <taxon>Bacteroidales</taxon>
        <taxon>Bacteroidaceae</taxon>
        <taxon>Bacteroides</taxon>
    </lineage>
</organism>
<sequence length="151" mass="17104">MKTKQLLWLCGLLMTFAFGFTSCSEDDGPGSTDSLLVGLWKGESYEYWLTADGKIKEHNTISNDDRQLRFNADGTAMTYVYQNGSWEIAVEYTWIYEGGKLTCEADAGDDVFDVKSLTSSELVLEHISDRRVVDGVVYEVLNRNTFRKVDE</sequence>
<reference evidence="3" key="1">
    <citation type="journal article" date="2021" name="PeerJ">
        <title>Extensive microbial diversity within the chicken gut microbiome revealed by metagenomics and culture.</title>
        <authorList>
            <person name="Gilroy R."/>
            <person name="Ravi A."/>
            <person name="Getino M."/>
            <person name="Pursley I."/>
            <person name="Horton D.L."/>
            <person name="Alikhan N.F."/>
            <person name="Baker D."/>
            <person name="Gharbi K."/>
            <person name="Hall N."/>
            <person name="Watson M."/>
            <person name="Adriaenssens E.M."/>
            <person name="Foster-Nyarko E."/>
            <person name="Jarju S."/>
            <person name="Secka A."/>
            <person name="Antonio M."/>
            <person name="Oren A."/>
            <person name="Chaudhuri R.R."/>
            <person name="La Ragione R."/>
            <person name="Hildebrand F."/>
            <person name="Pallen M.J."/>
        </authorList>
    </citation>
    <scope>NUCLEOTIDE SEQUENCE</scope>
    <source>
        <strain evidence="3">Gambia2-208</strain>
    </source>
</reference>
<evidence type="ECO:0000259" key="2">
    <source>
        <dbReference type="Pfam" id="PF13648"/>
    </source>
</evidence>
<gene>
    <name evidence="3" type="ORF">H9824_04725</name>
</gene>
<protein>
    <submittedName>
        <fullName evidence="3">Lipocalin family protein</fullName>
    </submittedName>
</protein>
<dbReference type="Proteomes" id="UP000886851">
    <property type="component" value="Unassembled WGS sequence"/>
</dbReference>
<comment type="caution">
    <text evidence="3">The sequence shown here is derived from an EMBL/GenBank/DDBJ whole genome shotgun (WGS) entry which is preliminary data.</text>
</comment>
<evidence type="ECO:0000313" key="3">
    <source>
        <dbReference type="EMBL" id="HIY87994.1"/>
    </source>
</evidence>
<dbReference type="PROSITE" id="PS51257">
    <property type="entry name" value="PROKAR_LIPOPROTEIN"/>
    <property type="match status" value="1"/>
</dbReference>
<keyword evidence="1" id="KW-0732">Signal</keyword>